<dbReference type="FunFam" id="3.40.50.1820:FF:000205">
    <property type="entry name" value="Non-haem bromoperoxidase BPO-A2"/>
    <property type="match status" value="1"/>
</dbReference>
<protein>
    <submittedName>
        <fullName evidence="4">Alpha/beta hydrolase</fullName>
    </submittedName>
</protein>
<dbReference type="InterPro" id="IPR000639">
    <property type="entry name" value="Epox_hydrolase-like"/>
</dbReference>
<dbReference type="AlphaFoldDB" id="A0A7D4UCD5"/>
<name>A0A7D4UCD5_9MICO</name>
<evidence type="ECO:0000313" key="5">
    <source>
        <dbReference type="Proteomes" id="UP000502498"/>
    </source>
</evidence>
<sequence length="278" mass="29821">MAYITVGTENSVDIDLFYTDQGSGQPVVLIHGFPLNGESWGKQQAALLDAGFRVIAYDRRGFGASTKVAGGFDYDTFAGDLHALMEDLDLRDAVLVGFSMGTGEVARYLSRYGSGRVAKAVFLGSLEPYLLKTDDNPEGAGPQEFFDGIAAAVREDRYAFMGGFFKDFYNLDDTLGSRISEEAVAASVATAAQAGNAALAAAPLTWPTDFRADIPAIDVPALIVHGTADNILPIDPTARRFKDLLPSATYVELEGAPHGMLWTHGAEINELLLGFLRD</sequence>
<dbReference type="RefSeq" id="WP_172991028.1">
    <property type="nucleotide sequence ID" value="NZ_CP054038.1"/>
</dbReference>
<dbReference type="Proteomes" id="UP000502498">
    <property type="component" value="Chromosome"/>
</dbReference>
<dbReference type="InterPro" id="IPR050471">
    <property type="entry name" value="AB_hydrolase"/>
</dbReference>
<accession>A0A7D4UCD5</accession>
<dbReference type="Pfam" id="PF00561">
    <property type="entry name" value="Abhydrolase_1"/>
    <property type="match status" value="1"/>
</dbReference>
<reference evidence="4 5" key="1">
    <citation type="submission" date="2020-05" db="EMBL/GenBank/DDBJ databases">
        <title>Strain PA2F3 complete genome.</title>
        <authorList>
            <person name="Kim Y.-S."/>
            <person name="Kim S.-J."/>
            <person name="Jung H.-k."/>
            <person name="Kim S.-E."/>
            <person name="Kim K.-H."/>
        </authorList>
    </citation>
    <scope>NUCLEOTIDE SEQUENCE [LARGE SCALE GENOMIC DNA]</scope>
    <source>
        <strain evidence="4 5">PA2F3</strain>
    </source>
</reference>
<evidence type="ECO:0000256" key="2">
    <source>
        <dbReference type="ARBA" id="ARBA00038128"/>
    </source>
</evidence>
<dbReference type="GO" id="GO:0004601">
    <property type="term" value="F:peroxidase activity"/>
    <property type="evidence" value="ECO:0007669"/>
    <property type="project" value="UniProtKB-KW"/>
</dbReference>
<organism evidence="4 5">
    <name type="scientific">Microbacterium hominis</name>
    <dbReference type="NCBI Taxonomy" id="162426"/>
    <lineage>
        <taxon>Bacteria</taxon>
        <taxon>Bacillati</taxon>
        <taxon>Actinomycetota</taxon>
        <taxon>Actinomycetes</taxon>
        <taxon>Micrococcales</taxon>
        <taxon>Microbacteriaceae</taxon>
        <taxon>Microbacterium</taxon>
    </lineage>
</organism>
<dbReference type="PANTHER" id="PTHR43433:SF4">
    <property type="entry name" value="NON-HEME CHLOROPEROXIDASE-RELATED"/>
    <property type="match status" value="1"/>
</dbReference>
<evidence type="ECO:0000259" key="3">
    <source>
        <dbReference type="Pfam" id="PF00561"/>
    </source>
</evidence>
<comment type="similarity">
    <text evidence="2">Belongs to the AB hydrolase superfamily. Bacterial non-heme haloperoxidase / perhydrolase family.</text>
</comment>
<keyword evidence="1" id="KW-0575">Peroxidase</keyword>
<keyword evidence="4" id="KW-0378">Hydrolase</keyword>
<dbReference type="PRINTS" id="PR00412">
    <property type="entry name" value="EPOXHYDRLASE"/>
</dbReference>
<dbReference type="PANTHER" id="PTHR43433">
    <property type="entry name" value="HYDROLASE, ALPHA/BETA FOLD FAMILY PROTEIN"/>
    <property type="match status" value="1"/>
</dbReference>
<feature type="domain" description="AB hydrolase-1" evidence="3">
    <location>
        <begin position="26"/>
        <end position="264"/>
    </location>
</feature>
<dbReference type="GO" id="GO:0016787">
    <property type="term" value="F:hydrolase activity"/>
    <property type="evidence" value="ECO:0007669"/>
    <property type="project" value="UniProtKB-KW"/>
</dbReference>
<dbReference type="PRINTS" id="PR00111">
    <property type="entry name" value="ABHYDROLASE"/>
</dbReference>
<evidence type="ECO:0000313" key="4">
    <source>
        <dbReference type="EMBL" id="QKJ20603.1"/>
    </source>
</evidence>
<dbReference type="Gene3D" id="3.40.50.1820">
    <property type="entry name" value="alpha/beta hydrolase"/>
    <property type="match status" value="1"/>
</dbReference>
<dbReference type="InterPro" id="IPR029058">
    <property type="entry name" value="AB_hydrolase_fold"/>
</dbReference>
<keyword evidence="1" id="KW-0560">Oxidoreductase</keyword>
<evidence type="ECO:0000256" key="1">
    <source>
        <dbReference type="ARBA" id="ARBA00022559"/>
    </source>
</evidence>
<proteinExistence type="inferred from homology"/>
<dbReference type="InterPro" id="IPR000073">
    <property type="entry name" value="AB_hydrolase_1"/>
</dbReference>
<dbReference type="SUPFAM" id="SSF53474">
    <property type="entry name" value="alpha/beta-Hydrolases"/>
    <property type="match status" value="1"/>
</dbReference>
<gene>
    <name evidence="4" type="ORF">HQM25_15435</name>
</gene>
<dbReference type="EMBL" id="CP054038">
    <property type="protein sequence ID" value="QKJ20603.1"/>
    <property type="molecule type" value="Genomic_DNA"/>
</dbReference>